<gene>
    <name evidence="1" type="ORF">HZF05_21170</name>
</gene>
<organism evidence="1 2">
    <name type="scientific">Sphingomonas chungangi</name>
    <dbReference type="NCBI Taxonomy" id="2683589"/>
    <lineage>
        <taxon>Bacteria</taxon>
        <taxon>Pseudomonadati</taxon>
        <taxon>Pseudomonadota</taxon>
        <taxon>Alphaproteobacteria</taxon>
        <taxon>Sphingomonadales</taxon>
        <taxon>Sphingomonadaceae</taxon>
        <taxon>Sphingomonas</taxon>
    </lineage>
</organism>
<sequence length="114" mass="12356">MLVFLVAAQLAAPTTTPADGQSAQDRVTATEVFAYGQWRNCVLRETHHKAGKVKDHDKVADAAIAECGTKEANYASSLSALAQLYQLGNTADFVKGNTDKTRKALRDMAMKELK</sequence>
<dbReference type="EMBL" id="JACEIB010000027">
    <property type="protein sequence ID" value="MBA2936599.1"/>
    <property type="molecule type" value="Genomic_DNA"/>
</dbReference>
<dbReference type="RefSeq" id="WP_160364431.1">
    <property type="nucleotide sequence ID" value="NZ_JACEIB010000027.1"/>
</dbReference>
<proteinExistence type="predicted"/>
<reference evidence="1 2" key="1">
    <citation type="submission" date="2020-07" db="EMBL/GenBank/DDBJ databases">
        <authorList>
            <person name="Sun Q."/>
        </authorList>
    </citation>
    <scope>NUCLEOTIDE SEQUENCE [LARGE SCALE GENOMIC DNA]</scope>
    <source>
        <strain evidence="1 2">CGMCC 1.13654</strain>
    </source>
</reference>
<dbReference type="AlphaFoldDB" id="A0A838LD69"/>
<accession>A0A838LD69</accession>
<comment type="caution">
    <text evidence="1">The sequence shown here is derived from an EMBL/GenBank/DDBJ whole genome shotgun (WGS) entry which is preliminary data.</text>
</comment>
<dbReference type="Proteomes" id="UP000570166">
    <property type="component" value="Unassembled WGS sequence"/>
</dbReference>
<keyword evidence="2" id="KW-1185">Reference proteome</keyword>
<name>A0A838LD69_9SPHN</name>
<evidence type="ECO:0000313" key="1">
    <source>
        <dbReference type="EMBL" id="MBA2936599.1"/>
    </source>
</evidence>
<protein>
    <submittedName>
        <fullName evidence="1">Uncharacterized protein</fullName>
    </submittedName>
</protein>
<evidence type="ECO:0000313" key="2">
    <source>
        <dbReference type="Proteomes" id="UP000570166"/>
    </source>
</evidence>